<evidence type="ECO:0000313" key="1">
    <source>
        <dbReference type="EMBL" id="CAB4322569.1"/>
    </source>
</evidence>
<reference evidence="2" key="1">
    <citation type="submission" date="2020-05" db="EMBL/GenBank/DDBJ databases">
        <authorList>
            <person name="Chiriac C."/>
            <person name="Salcher M."/>
            <person name="Ghai R."/>
            <person name="Kavagutti S V."/>
        </authorList>
    </citation>
    <scope>NUCLEOTIDE SEQUENCE</scope>
</reference>
<name>A0A6J7HQ40_9ZZZZ</name>
<dbReference type="AlphaFoldDB" id="A0A6J7HQ40"/>
<protein>
    <submittedName>
        <fullName evidence="2">Unannotated protein</fullName>
    </submittedName>
</protein>
<proteinExistence type="predicted"/>
<dbReference type="EMBL" id="CAFBNC010000003">
    <property type="protein sequence ID" value="CAB4922124.1"/>
    <property type="molecule type" value="Genomic_DNA"/>
</dbReference>
<organism evidence="2">
    <name type="scientific">freshwater metagenome</name>
    <dbReference type="NCBI Taxonomy" id="449393"/>
    <lineage>
        <taxon>unclassified sequences</taxon>
        <taxon>metagenomes</taxon>
        <taxon>ecological metagenomes</taxon>
    </lineage>
</organism>
<sequence>MATVADPSEEQILRSAVELILDPSFSPANLDEQLGRIDPELASFATWRALTTLERFLPADTPWSVRVRSLRRRSFYAHSIALEAAARVSQQLALTGTEHALYGDLALALRHPNPGDRPVHAVVFTIAEDADTSVIGNALASFPKIMVDHVDAHRITGRIEGIELRIEKGWLPCPWYRRVPLTNQLIERPESNPSTDQPIPLLADAAEIIRLLELGGSGATDRTWPLDIARLEASDAPRLAAELGRTAFLIDQWESATDLGLFQTVPAPKLRGTPGEWLKRATTSRHRSIRRSARVAVGLLGEHPRHR</sequence>
<accession>A0A6J7HQ40</accession>
<gene>
    <name evidence="1" type="ORF">UFOPK1392_00304</name>
    <name evidence="2" type="ORF">UFOPK3733_00135</name>
</gene>
<evidence type="ECO:0000313" key="2">
    <source>
        <dbReference type="EMBL" id="CAB4922124.1"/>
    </source>
</evidence>
<dbReference type="EMBL" id="CAEMXZ010000008">
    <property type="protein sequence ID" value="CAB4322569.1"/>
    <property type="molecule type" value="Genomic_DNA"/>
</dbReference>